<keyword evidence="6 11" id="KW-0547">Nucleotide-binding</keyword>
<dbReference type="Gene3D" id="1.20.272.10">
    <property type="match status" value="1"/>
</dbReference>
<feature type="domain" description="AAA+ ATPase" evidence="12">
    <location>
        <begin position="37"/>
        <end position="179"/>
    </location>
</feature>
<evidence type="ECO:0000256" key="10">
    <source>
        <dbReference type="ARBA" id="ARBA00049244"/>
    </source>
</evidence>
<evidence type="ECO:0000256" key="9">
    <source>
        <dbReference type="ARBA" id="ARBA00022932"/>
    </source>
</evidence>
<dbReference type="CDD" id="cd18137">
    <property type="entry name" value="HLD_clamp_pol_III_gamma_tau"/>
    <property type="match status" value="1"/>
</dbReference>
<dbReference type="InterPro" id="IPR008921">
    <property type="entry name" value="DNA_pol3_clamp-load_cplx_C"/>
</dbReference>
<dbReference type="SMART" id="SM00382">
    <property type="entry name" value="AAA"/>
    <property type="match status" value="1"/>
</dbReference>
<dbReference type="InterPro" id="IPR038454">
    <property type="entry name" value="DnaA_N_sf"/>
</dbReference>
<evidence type="ECO:0000256" key="3">
    <source>
        <dbReference type="ARBA" id="ARBA00022695"/>
    </source>
</evidence>
<keyword evidence="8 11" id="KW-0067">ATP-binding</keyword>
<dbReference type="SUPFAM" id="SSF48019">
    <property type="entry name" value="post-AAA+ oligomerization domain-like"/>
    <property type="match status" value="1"/>
</dbReference>
<dbReference type="InterPro" id="IPR045085">
    <property type="entry name" value="HLD_clamp_pol_III_gamma_tau"/>
</dbReference>
<dbReference type="PANTHER" id="PTHR11669">
    <property type="entry name" value="REPLICATION FACTOR C / DNA POLYMERASE III GAMMA-TAU SUBUNIT"/>
    <property type="match status" value="1"/>
</dbReference>
<accession>A0A1G1L1F7</accession>
<dbReference type="Gene3D" id="3.40.50.300">
    <property type="entry name" value="P-loop containing nucleotide triphosphate hydrolases"/>
    <property type="match status" value="1"/>
</dbReference>
<keyword evidence="2 11" id="KW-0808">Transferase</keyword>
<dbReference type="PRINTS" id="PR00300">
    <property type="entry name" value="CLPPROTEASEA"/>
</dbReference>
<evidence type="ECO:0000256" key="4">
    <source>
        <dbReference type="ARBA" id="ARBA00022705"/>
    </source>
</evidence>
<sequence>MSYLIFARKFRPQTFDEIIGQEPVAETLKNAILKNRVAQSFLFTGSRGVGKTSTARILAKSLNCEKGPTPTPCNQCTACTEITGGSSLDVLEIDGASNRGIEEIRNLRENVKFKPVTGRYKVYIIDEVHMLTGEAFNALLKTLEEPPGHVKFIFATTEIHKVPLTILSRCQRFNFRRIPTVIIAQKLKDIAKKEKIKATDKALFLIAKAAEGSLRDGESLLDQMASCGANEIKEEDVIFSLGLTSDDIYFPLIEALRNQNSKEALTAIKVVLDSGGDLIQFSKGLLELFRDLLILNVGGKADELIEASDDRLAALNKTKSFFSRDEIFFSMALLQQLVRDIRGSQVPRFLVEACLLKIANRSSLQSIEKAFEELKTLNGKGSGVSQPASIRPAFTPSLPEKKKVNFSPERNNLSGSIKPVKAESAKEKVQAIPGGDSIEGVFGEAPKVLESYRTSAAVQNGAIASETLASSLTLEDVERVWSDLLEKVKAIKMSCGTYLAEAEPIDVADGLVVFGLPVEFKFHKEALETKDHKKIIQTALEGLLGNPVRISFAITEPDRASGESEPGEDKAQTIAFEKEIITRALNVFEGSKVIYRET</sequence>
<comment type="similarity">
    <text evidence="1 11">Belongs to the DnaX/STICHEL family.</text>
</comment>
<keyword evidence="4 11" id="KW-0235">DNA replication</keyword>
<dbReference type="Pfam" id="PF12169">
    <property type="entry name" value="DNA_pol3_gamma3"/>
    <property type="match status" value="1"/>
</dbReference>
<name>A0A1G1L1F7_9BACT</name>
<keyword evidence="5" id="KW-0479">Metal-binding</keyword>
<evidence type="ECO:0000313" key="14">
    <source>
        <dbReference type="Proteomes" id="UP000178187"/>
    </source>
</evidence>
<evidence type="ECO:0000256" key="6">
    <source>
        <dbReference type="ARBA" id="ARBA00022741"/>
    </source>
</evidence>
<dbReference type="InterPro" id="IPR012763">
    <property type="entry name" value="DNA_pol_III_sug/sutau_N"/>
</dbReference>
<keyword evidence="7" id="KW-0862">Zinc</keyword>
<dbReference type="NCBIfam" id="NF004046">
    <property type="entry name" value="PRK05563.1"/>
    <property type="match status" value="1"/>
</dbReference>
<evidence type="ECO:0000256" key="2">
    <source>
        <dbReference type="ARBA" id="ARBA00022679"/>
    </source>
</evidence>
<dbReference type="InterPro" id="IPR001270">
    <property type="entry name" value="ClpA/B"/>
</dbReference>
<dbReference type="FunFam" id="1.10.8.60:FF:000013">
    <property type="entry name" value="DNA polymerase III subunit gamma/tau"/>
    <property type="match status" value="1"/>
</dbReference>
<dbReference type="FunFam" id="3.40.50.300:FF:000014">
    <property type="entry name" value="DNA polymerase III subunit gamma/tau"/>
    <property type="match status" value="1"/>
</dbReference>
<dbReference type="InterPro" id="IPR027417">
    <property type="entry name" value="P-loop_NTPase"/>
</dbReference>
<dbReference type="EC" id="2.7.7.7" evidence="11"/>
<comment type="catalytic activity">
    <reaction evidence="10 11">
        <text>DNA(n) + a 2'-deoxyribonucleoside 5'-triphosphate = DNA(n+1) + diphosphate</text>
        <dbReference type="Rhea" id="RHEA:22508"/>
        <dbReference type="Rhea" id="RHEA-COMP:17339"/>
        <dbReference type="Rhea" id="RHEA-COMP:17340"/>
        <dbReference type="ChEBI" id="CHEBI:33019"/>
        <dbReference type="ChEBI" id="CHEBI:61560"/>
        <dbReference type="ChEBI" id="CHEBI:173112"/>
        <dbReference type="EC" id="2.7.7.7"/>
    </reaction>
</comment>
<dbReference type="Pfam" id="PF13177">
    <property type="entry name" value="DNA_pol3_delta2"/>
    <property type="match status" value="1"/>
</dbReference>
<evidence type="ECO:0000313" key="13">
    <source>
        <dbReference type="EMBL" id="OGW98958.1"/>
    </source>
</evidence>
<dbReference type="GO" id="GO:0005524">
    <property type="term" value="F:ATP binding"/>
    <property type="evidence" value="ECO:0007669"/>
    <property type="project" value="UniProtKB-KW"/>
</dbReference>
<gene>
    <name evidence="11" type="primary">dnaX</name>
    <name evidence="13" type="ORF">A3G33_06440</name>
</gene>
<dbReference type="InterPro" id="IPR050238">
    <property type="entry name" value="DNA_Rep/Repair_Clamp_Loader"/>
</dbReference>
<proteinExistence type="inferred from homology"/>
<dbReference type="Proteomes" id="UP000178187">
    <property type="component" value="Unassembled WGS sequence"/>
</dbReference>
<dbReference type="SUPFAM" id="SSF52540">
    <property type="entry name" value="P-loop containing nucleoside triphosphate hydrolases"/>
    <property type="match status" value="1"/>
</dbReference>
<keyword evidence="3 11" id="KW-0548">Nucleotidyltransferase</keyword>
<evidence type="ECO:0000256" key="5">
    <source>
        <dbReference type="ARBA" id="ARBA00022723"/>
    </source>
</evidence>
<dbReference type="Pfam" id="PF20964">
    <property type="entry name" value="DnaX_C"/>
    <property type="match status" value="1"/>
</dbReference>
<comment type="function">
    <text evidence="11">DNA polymerase III is a complex, multichain enzyme responsible for most of the replicative synthesis in bacteria. This DNA polymerase also exhibits 3' to 5' exonuclease activity.</text>
</comment>
<evidence type="ECO:0000256" key="8">
    <source>
        <dbReference type="ARBA" id="ARBA00022840"/>
    </source>
</evidence>
<dbReference type="AlphaFoldDB" id="A0A1G1L1F7"/>
<dbReference type="PANTHER" id="PTHR11669:SF0">
    <property type="entry name" value="PROTEIN STICHEL-LIKE 2"/>
    <property type="match status" value="1"/>
</dbReference>
<evidence type="ECO:0000256" key="7">
    <source>
        <dbReference type="ARBA" id="ARBA00022833"/>
    </source>
</evidence>
<evidence type="ECO:0000259" key="12">
    <source>
        <dbReference type="SMART" id="SM00382"/>
    </source>
</evidence>
<dbReference type="EMBL" id="MHFR01000018">
    <property type="protein sequence ID" value="OGW98958.1"/>
    <property type="molecule type" value="Genomic_DNA"/>
</dbReference>
<dbReference type="GO" id="GO:0046872">
    <property type="term" value="F:metal ion binding"/>
    <property type="evidence" value="ECO:0007669"/>
    <property type="project" value="UniProtKB-KW"/>
</dbReference>
<dbReference type="GO" id="GO:0003677">
    <property type="term" value="F:DNA binding"/>
    <property type="evidence" value="ECO:0007669"/>
    <property type="project" value="InterPro"/>
</dbReference>
<protein>
    <recommendedName>
        <fullName evidence="11">DNA polymerase III subunit gamma/tau</fullName>
        <ecNumber evidence="11">2.7.7.7</ecNumber>
    </recommendedName>
</protein>
<dbReference type="NCBIfam" id="TIGR02397">
    <property type="entry name" value="dnaX_nterm"/>
    <property type="match status" value="1"/>
</dbReference>
<dbReference type="InterPro" id="IPR003593">
    <property type="entry name" value="AAA+_ATPase"/>
</dbReference>
<dbReference type="GO" id="GO:0003887">
    <property type="term" value="F:DNA-directed DNA polymerase activity"/>
    <property type="evidence" value="ECO:0007669"/>
    <property type="project" value="UniProtKB-KW"/>
</dbReference>
<comment type="caution">
    <text evidence="13">The sequence shown here is derived from an EMBL/GenBank/DDBJ whole genome shotgun (WGS) entry which is preliminary data.</text>
</comment>
<evidence type="ECO:0000256" key="1">
    <source>
        <dbReference type="ARBA" id="ARBA00006360"/>
    </source>
</evidence>
<dbReference type="GO" id="GO:0006261">
    <property type="term" value="P:DNA-templated DNA replication"/>
    <property type="evidence" value="ECO:0007669"/>
    <property type="project" value="TreeGrafter"/>
</dbReference>
<dbReference type="Pfam" id="PF22608">
    <property type="entry name" value="DNAX_ATPase_lid"/>
    <property type="match status" value="1"/>
</dbReference>
<dbReference type="Gene3D" id="3.30.300.180">
    <property type="match status" value="1"/>
</dbReference>
<evidence type="ECO:0000256" key="11">
    <source>
        <dbReference type="RuleBase" id="RU364063"/>
    </source>
</evidence>
<keyword evidence="9 11" id="KW-0239">DNA-directed DNA polymerase</keyword>
<dbReference type="InterPro" id="IPR048448">
    <property type="entry name" value="DnaX-like_C"/>
</dbReference>
<dbReference type="GO" id="GO:0009360">
    <property type="term" value="C:DNA polymerase III complex"/>
    <property type="evidence" value="ECO:0007669"/>
    <property type="project" value="InterPro"/>
</dbReference>
<dbReference type="Gene3D" id="1.10.8.60">
    <property type="match status" value="1"/>
</dbReference>
<reference evidence="13 14" key="1">
    <citation type="journal article" date="2016" name="Nat. Commun.">
        <title>Thousands of microbial genomes shed light on interconnected biogeochemical processes in an aquifer system.</title>
        <authorList>
            <person name="Anantharaman K."/>
            <person name="Brown C.T."/>
            <person name="Hug L.A."/>
            <person name="Sharon I."/>
            <person name="Castelle C.J."/>
            <person name="Probst A.J."/>
            <person name="Thomas B.C."/>
            <person name="Singh A."/>
            <person name="Wilkins M.J."/>
            <person name="Karaoz U."/>
            <person name="Brodie E.L."/>
            <person name="Williams K.H."/>
            <person name="Hubbard S.S."/>
            <person name="Banfield J.F."/>
        </authorList>
    </citation>
    <scope>NUCLEOTIDE SEQUENCE [LARGE SCALE GENOMIC DNA]</scope>
</reference>
<dbReference type="CDD" id="cd00009">
    <property type="entry name" value="AAA"/>
    <property type="match status" value="1"/>
</dbReference>
<dbReference type="InterPro" id="IPR022754">
    <property type="entry name" value="DNA_pol_III_gamma-3"/>
</dbReference>
<organism evidence="13 14">
    <name type="scientific">Candidatus Danuiimicrobium aquiferis</name>
    <dbReference type="NCBI Taxonomy" id="1801832"/>
    <lineage>
        <taxon>Bacteria</taxon>
        <taxon>Pseudomonadati</taxon>
        <taxon>Candidatus Omnitrophota</taxon>
        <taxon>Candidatus Danuiimicrobium</taxon>
    </lineage>
</organism>
<comment type="subunit">
    <text evidence="11">DNA polymerase III contains a core (composed of alpha, epsilon and theta chains) that associates with a tau subunit. This core dimerizes to form the POLIII' complex. PolIII' associates with the gamma complex (composed of gamma, delta, delta', psi and chi chains) and with the beta chain to form the complete DNA polymerase III complex.</text>
</comment>